<dbReference type="PANTHER" id="PTHR33606">
    <property type="entry name" value="PROTEIN YCII"/>
    <property type="match status" value="1"/>
</dbReference>
<organism evidence="3 4">
    <name type="scientific">Streptomyces parvus</name>
    <dbReference type="NCBI Taxonomy" id="66428"/>
    <lineage>
        <taxon>Bacteria</taxon>
        <taxon>Bacillati</taxon>
        <taxon>Actinomycetota</taxon>
        <taxon>Actinomycetes</taxon>
        <taxon>Kitasatosporales</taxon>
        <taxon>Streptomycetaceae</taxon>
        <taxon>Streptomyces</taxon>
    </lineage>
</organism>
<dbReference type="Proteomes" id="UP000323242">
    <property type="component" value="Unassembled WGS sequence"/>
</dbReference>
<proteinExistence type="inferred from homology"/>
<sequence>MPFYVYAKDQPDVADQLMEWCEEHWSYMDRFDDRLILRGPTVSDDGEEHTGSVHVVDLADRAAAERFAREEPFWKAGLYRDLTVVEAEVLLSREPEADVPYTLVTAQWPLSAGAPGDVEPRGLSGAETDSRLIFVAALVDDGGTGTTGVVAAVRALPDEARDLVRPFAERLAGGRSAALTAQRWERGGRN</sequence>
<dbReference type="Pfam" id="PF03795">
    <property type="entry name" value="YCII"/>
    <property type="match status" value="1"/>
</dbReference>
<comment type="similarity">
    <text evidence="1">Belongs to the YciI family.</text>
</comment>
<keyword evidence="4" id="KW-1185">Reference proteome</keyword>
<dbReference type="InterPro" id="IPR011008">
    <property type="entry name" value="Dimeric_a/b-barrel"/>
</dbReference>
<evidence type="ECO:0000313" key="3">
    <source>
        <dbReference type="EMBL" id="TYR54004.1"/>
    </source>
</evidence>
<dbReference type="InterPro" id="IPR051807">
    <property type="entry name" value="Sec-metab_biosynth-assoc"/>
</dbReference>
<dbReference type="Gene3D" id="3.30.70.1060">
    <property type="entry name" value="Dimeric alpha+beta barrel"/>
    <property type="match status" value="1"/>
</dbReference>
<dbReference type="RefSeq" id="WP_148903992.1">
    <property type="nucleotide sequence ID" value="NZ_VSZQ01000167.1"/>
</dbReference>
<dbReference type="PANTHER" id="PTHR33606:SF3">
    <property type="entry name" value="PROTEIN YCII"/>
    <property type="match status" value="1"/>
</dbReference>
<reference evidence="3 4" key="1">
    <citation type="submission" date="2019-08" db="EMBL/GenBank/DDBJ databases">
        <title>Draft genome for granaticin producer strain Streptomyces parvus C05.</title>
        <authorList>
            <person name="Gonzalez-Pimentel J.L."/>
        </authorList>
    </citation>
    <scope>NUCLEOTIDE SEQUENCE [LARGE SCALE GENOMIC DNA]</scope>
    <source>
        <strain evidence="3 4">C05</strain>
    </source>
</reference>
<dbReference type="AlphaFoldDB" id="A0A5D4INF2"/>
<dbReference type="SUPFAM" id="SSF54909">
    <property type="entry name" value="Dimeric alpha+beta barrel"/>
    <property type="match status" value="1"/>
</dbReference>
<evidence type="ECO:0000313" key="4">
    <source>
        <dbReference type="Proteomes" id="UP000323242"/>
    </source>
</evidence>
<name>A0A5D4INF2_9ACTN</name>
<evidence type="ECO:0000259" key="2">
    <source>
        <dbReference type="Pfam" id="PF03795"/>
    </source>
</evidence>
<comment type="caution">
    <text evidence="3">The sequence shown here is derived from an EMBL/GenBank/DDBJ whole genome shotgun (WGS) entry which is preliminary data.</text>
</comment>
<accession>A0A5D4INF2</accession>
<evidence type="ECO:0000256" key="1">
    <source>
        <dbReference type="ARBA" id="ARBA00007689"/>
    </source>
</evidence>
<dbReference type="EMBL" id="VSZQ01000167">
    <property type="protein sequence ID" value="TYR54004.1"/>
    <property type="molecule type" value="Genomic_DNA"/>
</dbReference>
<protein>
    <recommendedName>
        <fullName evidence="2">YCII-related domain-containing protein</fullName>
    </recommendedName>
</protein>
<feature type="domain" description="YCII-related" evidence="2">
    <location>
        <begin position="1"/>
        <end position="86"/>
    </location>
</feature>
<gene>
    <name evidence="3" type="ORF">FY004_26270</name>
</gene>
<dbReference type="InterPro" id="IPR005545">
    <property type="entry name" value="YCII"/>
</dbReference>